<dbReference type="NCBIfam" id="NF005942">
    <property type="entry name" value="PRK07994.1"/>
    <property type="match status" value="1"/>
</dbReference>
<reference evidence="14" key="1">
    <citation type="submission" date="2018-07" db="EMBL/GenBank/DDBJ databases">
        <authorList>
            <person name="Kim H."/>
        </authorList>
    </citation>
    <scope>NUCLEOTIDE SEQUENCE [LARGE SCALE GENOMIC DNA]</scope>
    <source>
        <strain evidence="14">F02</strain>
    </source>
</reference>
<dbReference type="GO" id="GO:0003887">
    <property type="term" value="F:DNA-directed DNA polymerase activity"/>
    <property type="evidence" value="ECO:0007669"/>
    <property type="project" value="UniProtKB-KW"/>
</dbReference>
<dbReference type="Pfam" id="PF12169">
    <property type="entry name" value="DNA_pol3_gamma3"/>
    <property type="match status" value="1"/>
</dbReference>
<feature type="domain" description="AAA+ ATPase" evidence="12">
    <location>
        <begin position="40"/>
        <end position="182"/>
    </location>
</feature>
<dbReference type="Pfam" id="PF22608">
    <property type="entry name" value="DNAX_ATPase_lid"/>
    <property type="match status" value="1"/>
</dbReference>
<dbReference type="NCBIfam" id="NF004046">
    <property type="entry name" value="PRK05563.1"/>
    <property type="match status" value="1"/>
</dbReference>
<dbReference type="Gene3D" id="1.20.272.10">
    <property type="match status" value="1"/>
</dbReference>
<evidence type="ECO:0000256" key="4">
    <source>
        <dbReference type="ARBA" id="ARBA00022705"/>
    </source>
</evidence>
<dbReference type="GO" id="GO:0009360">
    <property type="term" value="C:DNA polymerase III complex"/>
    <property type="evidence" value="ECO:0007669"/>
    <property type="project" value="InterPro"/>
</dbReference>
<dbReference type="GO" id="GO:0046872">
    <property type="term" value="F:metal ion binding"/>
    <property type="evidence" value="ECO:0007669"/>
    <property type="project" value="UniProtKB-KW"/>
</dbReference>
<name>A0A345DC45_9BURK</name>
<dbReference type="CDD" id="cd00009">
    <property type="entry name" value="AAA"/>
    <property type="match status" value="1"/>
</dbReference>
<sequence length="374" mass="40509">MDSMSSQVLARKWRPRDFASLVGQAHVVKALTHALTEQRLHHAYLFTGTRGVGKTTIARILAKSLNCEKGISATPCGECEACLEIDAGRFVDLLEIDAASNTGVDDMRQLIENAVYMPTAGRYKVYLIDEVHMLSKSAFNALLKTLEEPPAHVLFILATTDPQKILPTVLSRCLQFNLKQMPPADIVAHLTHILTEEHVAFEAPALNVLAKGAQGSMRDALSLTDQAIAFSRSNITVDAVRDMLGSTDSAQIEAILRALIAKNGAALVAIAEQMAASSTSFYDATVELAQVLYRISLAQVVPSAQTDDVQLAAVIADLSPQLGADEVQLYYSIVTNSREQLHLAPDAQAGFTMMLLRLLAFAPTKDKAITVKKP</sequence>
<protein>
    <recommendedName>
        <fullName evidence="11">DNA polymerase III subunit gamma/tau</fullName>
        <ecNumber evidence="11">2.7.7.7</ecNumber>
    </recommendedName>
</protein>
<comment type="subunit">
    <text evidence="11">DNA polymerase III contains a core (composed of alpha, epsilon and theta chains) that associates with a tau subunit. This core dimerizes to form the POLIII' complex. PolIII' associates with the gamma complex (composed of gamma, delta, delta', psi and chi chains) and with the beta chain to form the complete DNA polymerase III complex.</text>
</comment>
<dbReference type="InterPro" id="IPR050238">
    <property type="entry name" value="DNA_Rep/Repair_Clamp_Loader"/>
</dbReference>
<keyword evidence="14" id="KW-1185">Reference proteome</keyword>
<dbReference type="InterPro" id="IPR003593">
    <property type="entry name" value="AAA+_ATPase"/>
</dbReference>
<dbReference type="NCBIfam" id="TIGR02397">
    <property type="entry name" value="dnaX_nterm"/>
    <property type="match status" value="1"/>
</dbReference>
<dbReference type="GO" id="GO:0003677">
    <property type="term" value="F:DNA binding"/>
    <property type="evidence" value="ECO:0007669"/>
    <property type="project" value="InterPro"/>
</dbReference>
<comment type="function">
    <text evidence="11">DNA polymerase III is a complex, multichain enzyme responsible for most of the replicative synthesis in bacteria. This DNA polymerase also exhibits 3' to 5' exonuclease activity.</text>
</comment>
<dbReference type="Gene3D" id="1.10.8.60">
    <property type="match status" value="1"/>
</dbReference>
<dbReference type="InterPro" id="IPR045085">
    <property type="entry name" value="HLD_clamp_pol_III_gamma_tau"/>
</dbReference>
<accession>A0A345DC45</accession>
<dbReference type="GO" id="GO:0005524">
    <property type="term" value="F:ATP binding"/>
    <property type="evidence" value="ECO:0007669"/>
    <property type="project" value="UniProtKB-KW"/>
</dbReference>
<evidence type="ECO:0000256" key="1">
    <source>
        <dbReference type="ARBA" id="ARBA00006360"/>
    </source>
</evidence>
<evidence type="ECO:0000259" key="12">
    <source>
        <dbReference type="SMART" id="SM00382"/>
    </source>
</evidence>
<evidence type="ECO:0000313" key="14">
    <source>
        <dbReference type="Proteomes" id="UP000252182"/>
    </source>
</evidence>
<dbReference type="EC" id="2.7.7.7" evidence="11"/>
<dbReference type="PANTHER" id="PTHR11669:SF0">
    <property type="entry name" value="PROTEIN STICHEL-LIKE 2"/>
    <property type="match status" value="1"/>
</dbReference>
<dbReference type="SUPFAM" id="SSF48019">
    <property type="entry name" value="post-AAA+ oligomerization domain-like"/>
    <property type="match status" value="1"/>
</dbReference>
<dbReference type="FunFam" id="3.40.50.300:FF:000014">
    <property type="entry name" value="DNA polymerase III subunit gamma/tau"/>
    <property type="match status" value="1"/>
</dbReference>
<dbReference type="AlphaFoldDB" id="A0A345DC45"/>
<evidence type="ECO:0000256" key="10">
    <source>
        <dbReference type="ARBA" id="ARBA00049244"/>
    </source>
</evidence>
<evidence type="ECO:0000256" key="3">
    <source>
        <dbReference type="ARBA" id="ARBA00022695"/>
    </source>
</evidence>
<dbReference type="Pfam" id="PF13177">
    <property type="entry name" value="DNA_pol3_delta2"/>
    <property type="match status" value="1"/>
</dbReference>
<dbReference type="EMBL" id="CP031124">
    <property type="protein sequence ID" value="AXF85933.1"/>
    <property type="molecule type" value="Genomic_DNA"/>
</dbReference>
<dbReference type="InterPro" id="IPR022754">
    <property type="entry name" value="DNA_pol_III_gamma-3"/>
</dbReference>
<dbReference type="Gene3D" id="3.40.50.300">
    <property type="entry name" value="P-loop containing nucleotide triphosphate hydrolases"/>
    <property type="match status" value="1"/>
</dbReference>
<evidence type="ECO:0000256" key="6">
    <source>
        <dbReference type="ARBA" id="ARBA00022741"/>
    </source>
</evidence>
<dbReference type="PANTHER" id="PTHR11669">
    <property type="entry name" value="REPLICATION FACTOR C / DNA POLYMERASE III GAMMA-TAU SUBUNIT"/>
    <property type="match status" value="1"/>
</dbReference>
<keyword evidence="5" id="KW-0479">Metal-binding</keyword>
<dbReference type="CDD" id="cd18137">
    <property type="entry name" value="HLD_clamp_pol_III_gamma_tau"/>
    <property type="match status" value="1"/>
</dbReference>
<dbReference type="FunFam" id="1.10.8.60:FF:000013">
    <property type="entry name" value="DNA polymerase III subunit gamma/tau"/>
    <property type="match status" value="1"/>
</dbReference>
<evidence type="ECO:0000256" key="2">
    <source>
        <dbReference type="ARBA" id="ARBA00022679"/>
    </source>
</evidence>
<keyword evidence="7" id="KW-0862">Zinc</keyword>
<dbReference type="InterPro" id="IPR012763">
    <property type="entry name" value="DNA_pol_III_sug/sutau_N"/>
</dbReference>
<dbReference type="InterPro" id="IPR027417">
    <property type="entry name" value="P-loop_NTPase"/>
</dbReference>
<evidence type="ECO:0000256" key="9">
    <source>
        <dbReference type="ARBA" id="ARBA00022932"/>
    </source>
</evidence>
<keyword evidence="4 11" id="KW-0235">DNA replication</keyword>
<evidence type="ECO:0000256" key="8">
    <source>
        <dbReference type="ARBA" id="ARBA00022840"/>
    </source>
</evidence>
<dbReference type="InterPro" id="IPR008921">
    <property type="entry name" value="DNA_pol3_clamp-load_cplx_C"/>
</dbReference>
<dbReference type="PRINTS" id="PR00300">
    <property type="entry name" value="CLPPROTEASEA"/>
</dbReference>
<keyword evidence="6 11" id="KW-0547">Nucleotide-binding</keyword>
<keyword evidence="8 11" id="KW-0067">ATP-binding</keyword>
<proteinExistence type="inferred from homology"/>
<evidence type="ECO:0000313" key="13">
    <source>
        <dbReference type="EMBL" id="AXF85933.1"/>
    </source>
</evidence>
<dbReference type="Proteomes" id="UP000252182">
    <property type="component" value="Chromosome"/>
</dbReference>
<keyword evidence="3 11" id="KW-0548">Nucleotidyltransferase</keyword>
<gene>
    <name evidence="11 13" type="primary">dnaX</name>
    <name evidence="13" type="ORF">DTO96_101673</name>
</gene>
<evidence type="ECO:0000256" key="5">
    <source>
        <dbReference type="ARBA" id="ARBA00022723"/>
    </source>
</evidence>
<keyword evidence="2 11" id="KW-0808">Transferase</keyword>
<keyword evidence="9 11" id="KW-0239">DNA-directed DNA polymerase</keyword>
<evidence type="ECO:0000256" key="7">
    <source>
        <dbReference type="ARBA" id="ARBA00022833"/>
    </source>
</evidence>
<dbReference type="SUPFAM" id="SSF52540">
    <property type="entry name" value="P-loop containing nucleoside triphosphate hydrolases"/>
    <property type="match status" value="1"/>
</dbReference>
<evidence type="ECO:0000256" key="11">
    <source>
        <dbReference type="RuleBase" id="RU364063"/>
    </source>
</evidence>
<comment type="catalytic activity">
    <reaction evidence="10 11">
        <text>DNA(n) + a 2'-deoxyribonucleoside 5'-triphosphate = DNA(n+1) + diphosphate</text>
        <dbReference type="Rhea" id="RHEA:22508"/>
        <dbReference type="Rhea" id="RHEA-COMP:17339"/>
        <dbReference type="Rhea" id="RHEA-COMP:17340"/>
        <dbReference type="ChEBI" id="CHEBI:33019"/>
        <dbReference type="ChEBI" id="CHEBI:61560"/>
        <dbReference type="ChEBI" id="CHEBI:173112"/>
        <dbReference type="EC" id="2.7.7.7"/>
    </reaction>
</comment>
<comment type="similarity">
    <text evidence="1 11">Belongs to the DnaX/STICHEL family.</text>
</comment>
<dbReference type="SMART" id="SM00382">
    <property type="entry name" value="AAA"/>
    <property type="match status" value="1"/>
</dbReference>
<organism evidence="13 14">
    <name type="scientific">Ephemeroptericola cinctiostellae</name>
    <dbReference type="NCBI Taxonomy" id="2268024"/>
    <lineage>
        <taxon>Bacteria</taxon>
        <taxon>Pseudomonadati</taxon>
        <taxon>Pseudomonadota</taxon>
        <taxon>Betaproteobacteria</taxon>
        <taxon>Burkholderiales</taxon>
        <taxon>Burkholderiaceae</taxon>
        <taxon>Ephemeroptericola</taxon>
    </lineage>
</organism>
<dbReference type="InterPro" id="IPR001270">
    <property type="entry name" value="ClpA/B"/>
</dbReference>
<dbReference type="GO" id="GO:0006261">
    <property type="term" value="P:DNA-templated DNA replication"/>
    <property type="evidence" value="ECO:0007669"/>
    <property type="project" value="TreeGrafter"/>
</dbReference>
<dbReference type="KEGG" id="hyf:DTO96_101673"/>